<evidence type="ECO:0000256" key="10">
    <source>
        <dbReference type="ARBA" id="ARBA00023136"/>
    </source>
</evidence>
<dbReference type="InterPro" id="IPR000742">
    <property type="entry name" value="EGF"/>
</dbReference>
<feature type="disulfide bond" evidence="15">
    <location>
        <begin position="43"/>
        <end position="61"/>
    </location>
</feature>
<dbReference type="Proteomes" id="UP000275408">
    <property type="component" value="Unassembled WGS sequence"/>
</dbReference>
<keyword evidence="2" id="KW-1003">Cell membrane</keyword>
<dbReference type="Gene3D" id="4.10.400.10">
    <property type="entry name" value="Low-density Lipoprotein Receptor"/>
    <property type="match status" value="8"/>
</dbReference>
<dbReference type="InterPro" id="IPR023415">
    <property type="entry name" value="LDLR_class-A_CS"/>
</dbReference>
<dbReference type="GO" id="GO:0016324">
    <property type="term" value="C:apical plasma membrane"/>
    <property type="evidence" value="ECO:0007669"/>
    <property type="project" value="TreeGrafter"/>
</dbReference>
<dbReference type="InterPro" id="IPR001881">
    <property type="entry name" value="EGF-like_Ca-bd_dom"/>
</dbReference>
<feature type="disulfide bond" evidence="15">
    <location>
        <begin position="122"/>
        <end position="140"/>
    </location>
</feature>
<feature type="repeat" description="LDL-receptor class B" evidence="16">
    <location>
        <begin position="539"/>
        <end position="581"/>
    </location>
</feature>
<dbReference type="Pfam" id="PF00057">
    <property type="entry name" value="Ldl_recept_a"/>
    <property type="match status" value="8"/>
</dbReference>
<dbReference type="Pfam" id="PF07645">
    <property type="entry name" value="EGF_CA"/>
    <property type="match status" value="2"/>
</dbReference>
<feature type="disulfide bond" evidence="15">
    <location>
        <begin position="82"/>
        <end position="100"/>
    </location>
</feature>
<proteinExistence type="predicted"/>
<name>A0A3M6TMG9_POCDA</name>
<dbReference type="OrthoDB" id="5958943at2759"/>
<evidence type="ECO:0000256" key="4">
    <source>
        <dbReference type="ARBA" id="ARBA00022583"/>
    </source>
</evidence>
<feature type="repeat" description="LDL-receptor class B" evidence="16">
    <location>
        <begin position="582"/>
        <end position="627"/>
    </location>
</feature>
<evidence type="ECO:0000256" key="15">
    <source>
        <dbReference type="PROSITE-ProRule" id="PRU00124"/>
    </source>
</evidence>
<dbReference type="FunFam" id="4.10.400.10:FF:000034">
    <property type="entry name" value="Low-density lipoprotein receptor-related protein 2"/>
    <property type="match status" value="1"/>
</dbReference>
<dbReference type="FunFam" id="2.120.10.30:FF:000008">
    <property type="entry name" value="Low-density lipoprotein receptor-related protein 4"/>
    <property type="match status" value="1"/>
</dbReference>
<dbReference type="Gene3D" id="2.10.25.10">
    <property type="entry name" value="Laminin"/>
    <property type="match status" value="2"/>
</dbReference>
<feature type="disulfide bond" evidence="15">
    <location>
        <begin position="94"/>
        <end position="109"/>
    </location>
</feature>
<dbReference type="SUPFAM" id="SSF57196">
    <property type="entry name" value="EGF/Laminin"/>
    <property type="match status" value="3"/>
</dbReference>
<dbReference type="FunFam" id="4.10.400.10:FF:000011">
    <property type="entry name" value="Low-density lipoprotein receptor-related protein 1"/>
    <property type="match status" value="3"/>
</dbReference>
<evidence type="ECO:0000256" key="6">
    <source>
        <dbReference type="ARBA" id="ARBA00022729"/>
    </source>
</evidence>
<evidence type="ECO:0000313" key="20">
    <source>
        <dbReference type="EMBL" id="RMX42501.1"/>
    </source>
</evidence>
<dbReference type="PROSITE" id="PS50026">
    <property type="entry name" value="EGF_3"/>
    <property type="match status" value="1"/>
</dbReference>
<feature type="compositionally biased region" description="Polar residues" evidence="17">
    <location>
        <begin position="797"/>
        <end position="826"/>
    </location>
</feature>
<dbReference type="SMART" id="SM00192">
    <property type="entry name" value="LDLa"/>
    <property type="match status" value="8"/>
</dbReference>
<evidence type="ECO:0000256" key="13">
    <source>
        <dbReference type="ARBA" id="ARBA00023180"/>
    </source>
</evidence>
<dbReference type="SMART" id="SM00181">
    <property type="entry name" value="EGF"/>
    <property type="match status" value="5"/>
</dbReference>
<keyword evidence="12" id="KW-0675">Receptor</keyword>
<evidence type="ECO:0000256" key="14">
    <source>
        <dbReference type="PROSITE-ProRule" id="PRU00076"/>
    </source>
</evidence>
<dbReference type="SMART" id="SM00135">
    <property type="entry name" value="LY"/>
    <property type="match status" value="5"/>
</dbReference>
<dbReference type="FunFam" id="2.10.25.10:FF:000009">
    <property type="entry name" value="Low-density lipoprotein receptor isoform 1"/>
    <property type="match status" value="1"/>
</dbReference>
<feature type="disulfide bond" evidence="15">
    <location>
        <begin position="247"/>
        <end position="265"/>
    </location>
</feature>
<evidence type="ECO:0000313" key="21">
    <source>
        <dbReference type="Proteomes" id="UP000275408"/>
    </source>
</evidence>
<dbReference type="PANTHER" id="PTHR22722:SF14">
    <property type="entry name" value="MEGALIN, ISOFORM A"/>
    <property type="match status" value="1"/>
</dbReference>
<evidence type="ECO:0000256" key="9">
    <source>
        <dbReference type="ARBA" id="ARBA00022989"/>
    </source>
</evidence>
<dbReference type="GO" id="GO:0006898">
    <property type="term" value="P:receptor-mediated endocytosis"/>
    <property type="evidence" value="ECO:0007669"/>
    <property type="project" value="TreeGrafter"/>
</dbReference>
<evidence type="ECO:0000256" key="12">
    <source>
        <dbReference type="ARBA" id="ARBA00023170"/>
    </source>
</evidence>
<dbReference type="EMBL" id="RCHS01003356">
    <property type="protein sequence ID" value="RMX42501.1"/>
    <property type="molecule type" value="Genomic_DNA"/>
</dbReference>
<feature type="region of interest" description="Disordered" evidence="17">
    <location>
        <begin position="759"/>
        <end position="827"/>
    </location>
</feature>
<dbReference type="SUPFAM" id="SSF63825">
    <property type="entry name" value="YWTD domain"/>
    <property type="match status" value="1"/>
</dbReference>
<feature type="disulfide bond" evidence="15">
    <location>
        <begin position="36"/>
        <end position="48"/>
    </location>
</feature>
<dbReference type="PRINTS" id="PR00261">
    <property type="entry name" value="LDLRECEPTOR"/>
</dbReference>
<comment type="caution">
    <text evidence="20">The sequence shown here is derived from an EMBL/GenBank/DDBJ whole genome shotgun (WGS) entry which is preliminary data.</text>
</comment>
<dbReference type="CDD" id="cd00112">
    <property type="entry name" value="LDLa"/>
    <property type="match status" value="7"/>
</dbReference>
<evidence type="ECO:0000259" key="19">
    <source>
        <dbReference type="PROSITE" id="PS50026"/>
    </source>
</evidence>
<gene>
    <name evidence="20" type="ORF">pdam_00020418</name>
</gene>
<dbReference type="InterPro" id="IPR000152">
    <property type="entry name" value="EGF-type_Asp/Asn_hydroxyl_site"/>
</dbReference>
<dbReference type="PROSITE" id="PS50068">
    <property type="entry name" value="LDLRA_2"/>
    <property type="match status" value="8"/>
</dbReference>
<dbReference type="InterPro" id="IPR000033">
    <property type="entry name" value="LDLR_classB_rpt"/>
</dbReference>
<feature type="disulfide bond" evidence="15">
    <location>
        <begin position="166"/>
        <end position="184"/>
    </location>
</feature>
<keyword evidence="10 18" id="KW-0472">Membrane</keyword>
<feature type="compositionally biased region" description="Low complexity" evidence="17">
    <location>
        <begin position="769"/>
        <end position="796"/>
    </location>
</feature>
<evidence type="ECO:0000256" key="17">
    <source>
        <dbReference type="SAM" id="MobiDB-lite"/>
    </source>
</evidence>
<feature type="repeat" description="LDL-receptor class B" evidence="16">
    <location>
        <begin position="628"/>
        <end position="670"/>
    </location>
</feature>
<keyword evidence="13" id="KW-0325">Glycoprotein</keyword>
<dbReference type="PROSITE" id="PS00010">
    <property type="entry name" value="ASX_HYDROXYL"/>
    <property type="match status" value="2"/>
</dbReference>
<evidence type="ECO:0000256" key="18">
    <source>
        <dbReference type="SAM" id="Phobius"/>
    </source>
</evidence>
<evidence type="ECO:0000256" key="11">
    <source>
        <dbReference type="ARBA" id="ARBA00023157"/>
    </source>
</evidence>
<evidence type="ECO:0000256" key="2">
    <source>
        <dbReference type="ARBA" id="ARBA00022475"/>
    </source>
</evidence>
<dbReference type="InterPro" id="IPR011042">
    <property type="entry name" value="6-blade_b-propeller_TolB-like"/>
</dbReference>
<keyword evidence="21" id="KW-1185">Reference proteome</keyword>
<dbReference type="InterPro" id="IPR036055">
    <property type="entry name" value="LDL_receptor-like_sf"/>
</dbReference>
<dbReference type="PROSITE" id="PS01209">
    <property type="entry name" value="LDLRA_1"/>
    <property type="match status" value="3"/>
</dbReference>
<dbReference type="STRING" id="46731.A0A3M6TMG9"/>
<feature type="disulfide bond" evidence="15">
    <location>
        <begin position="75"/>
        <end position="87"/>
    </location>
</feature>
<feature type="disulfide bond" evidence="15">
    <location>
        <begin position="219"/>
        <end position="234"/>
    </location>
</feature>
<dbReference type="PANTHER" id="PTHR22722">
    <property type="entry name" value="LOW-DENSITY LIPOPROTEIN RECEPTOR-RELATED PROTEIN 2-RELATED"/>
    <property type="match status" value="1"/>
</dbReference>
<dbReference type="SMART" id="SM00179">
    <property type="entry name" value="EGF_CA"/>
    <property type="match status" value="2"/>
</dbReference>
<organism evidence="20 21">
    <name type="scientific">Pocillopora damicornis</name>
    <name type="common">Cauliflower coral</name>
    <name type="synonym">Millepora damicornis</name>
    <dbReference type="NCBI Taxonomy" id="46731"/>
    <lineage>
        <taxon>Eukaryota</taxon>
        <taxon>Metazoa</taxon>
        <taxon>Cnidaria</taxon>
        <taxon>Anthozoa</taxon>
        <taxon>Hexacorallia</taxon>
        <taxon>Scleractinia</taxon>
        <taxon>Astrocoeniina</taxon>
        <taxon>Pocilloporidae</taxon>
        <taxon>Pocillopora</taxon>
    </lineage>
</organism>
<dbReference type="InterPro" id="IPR049883">
    <property type="entry name" value="NOTCH1_EGF-like"/>
</dbReference>
<dbReference type="InterPro" id="IPR002172">
    <property type="entry name" value="LDrepeatLR_classA_rpt"/>
</dbReference>
<accession>A0A3M6TMG9</accession>
<keyword evidence="6" id="KW-0732">Signal</keyword>
<dbReference type="Gene3D" id="2.120.10.30">
    <property type="entry name" value="TolB, C-terminal domain"/>
    <property type="match status" value="1"/>
</dbReference>
<keyword evidence="7" id="KW-0677">Repeat</keyword>
<keyword evidence="9 18" id="KW-1133">Transmembrane helix</keyword>
<dbReference type="SUPFAM" id="SSF57424">
    <property type="entry name" value="LDL receptor-like module"/>
    <property type="match status" value="8"/>
</dbReference>
<dbReference type="GO" id="GO:0005509">
    <property type="term" value="F:calcium ion binding"/>
    <property type="evidence" value="ECO:0007669"/>
    <property type="project" value="InterPro"/>
</dbReference>
<reference evidence="20 21" key="1">
    <citation type="journal article" date="2018" name="Sci. Rep.">
        <title>Comparative analysis of the Pocillopora damicornis genome highlights role of immune system in coral evolution.</title>
        <authorList>
            <person name="Cunning R."/>
            <person name="Bay R.A."/>
            <person name="Gillette P."/>
            <person name="Baker A.C."/>
            <person name="Traylor-Knowles N."/>
        </authorList>
    </citation>
    <scope>NUCLEOTIDE SEQUENCE [LARGE SCALE GENOMIC DNA]</scope>
    <source>
        <strain evidence="20">RSMAS</strain>
        <tissue evidence="20">Whole animal</tissue>
    </source>
</reference>
<keyword evidence="5 18" id="KW-0812">Transmembrane</keyword>
<evidence type="ECO:0000256" key="7">
    <source>
        <dbReference type="ARBA" id="ARBA00022737"/>
    </source>
</evidence>
<dbReference type="PROSITE" id="PS01186">
    <property type="entry name" value="EGF_2"/>
    <property type="match status" value="2"/>
</dbReference>
<feature type="disulfide bond" evidence="15">
    <location>
        <begin position="259"/>
        <end position="274"/>
    </location>
</feature>
<evidence type="ECO:0000256" key="1">
    <source>
        <dbReference type="ARBA" id="ARBA00004251"/>
    </source>
</evidence>
<sequence>MSVQTEVVYVAYCLVYIFTTVHPGISSPTSSTRYQCGSEQFTCTNEKCVPAHWRCDRDNDCGDHSDEDGCPPQTCQANEFRCNNGRCIPQSWYCDQADDCKDNSDELNCAQNVSCSGQDFKCNNGICIRSSWKCDRHDDCGDNSDEEACDGSGRAQGSCASGAFSCSNGQCLPWSYVCDGDDDCGDGSDEEPHHCDAKTCSANQFTCQNQQCIPLRWKCDGDSDCSDASDENGCRREPVCSQNRFRCSDGTCIRGHWKCDGENDCHDGSDEIGCCEYRNTSSVNCTGDQFLCNDGSKCIPNTKKCDGVLNCEDGSDESTSFCAVNCTADQFKCGSTSKCVEKSKVCDRNSDCPDGEDEQQNCDINECMDHNGHCQQICNDLRIGFECSCHSGYVLAENKKNCDDIDECKVYGMCSQDCQNTKGSYKCVCKPGYQLEPDKKTCKAKDNTPYLLYSTQFGIHKMALDRTSNAFSIVVKNQKGIVAIDYDYYDNYVYWTDVRDERICRAQIPTHGGDAADCEVLIQNSTNTPDGIAIDWVGKKMYWTDGHFNRIEVAELDGSHRLTLFDSELDEPRAIVADPLLGYLYWTDWGHNPKIEKAAMDGDPNTRQVIVSEGLAWPNGLAIDYPLKRIYWADARLKKIESSRYDGSDRRLIASIVPHHPFGLGVFENQLYYTDWYKNGKGIKKLNKFSGSDQKIKDTLWSHMDIKVFHPLRQPNATNPCEVDNGGCSHLCLLAADPAKNHTCRCPDGINISANGTPCTGKEAPWQPAPTTASSTGEPTTATTQGTKTTQKATSTRSNNVVLKPSKSPSINATDTSNAPTSSTTKIPVITPKGSVVAFQRKGDTAEALSGGVIAGISIVICLVIILVVLAIWYARSRSNNYRGKSISYYKDMSSKPLEEDFDDDDERCKVFDDRGSRERVEFA</sequence>
<comment type="caution">
    <text evidence="14">Lacks conserved residue(s) required for the propagation of feature annotation.</text>
</comment>
<feature type="disulfide bond" evidence="15">
    <location>
        <begin position="200"/>
        <end position="212"/>
    </location>
</feature>
<dbReference type="Pfam" id="PF00058">
    <property type="entry name" value="Ldl_recept_b"/>
    <property type="match status" value="2"/>
</dbReference>
<feature type="disulfide bond" evidence="15">
    <location>
        <begin position="134"/>
        <end position="149"/>
    </location>
</feature>
<dbReference type="FunFam" id="4.10.400.10:FF:000005">
    <property type="entry name" value="low-density lipoprotein receptor-related protein 1B"/>
    <property type="match status" value="1"/>
</dbReference>
<protein>
    <recommendedName>
        <fullName evidence="19">EGF-like domain-containing protein</fullName>
    </recommendedName>
</protein>
<feature type="disulfide bond" evidence="15">
    <location>
        <begin position="240"/>
        <end position="252"/>
    </location>
</feature>
<dbReference type="GO" id="GO:0042562">
    <property type="term" value="F:hormone binding"/>
    <property type="evidence" value="ECO:0007669"/>
    <property type="project" value="TreeGrafter"/>
</dbReference>
<feature type="disulfide bond" evidence="15">
    <location>
        <begin position="55"/>
        <end position="70"/>
    </location>
</feature>
<comment type="subcellular location">
    <subcellularLocation>
        <location evidence="1">Cell membrane</location>
        <topology evidence="1">Single-pass type I membrane protein</topology>
    </subcellularLocation>
</comment>
<dbReference type="PROSITE" id="PS01187">
    <property type="entry name" value="EGF_CA"/>
    <property type="match status" value="1"/>
</dbReference>
<dbReference type="InterPro" id="IPR018097">
    <property type="entry name" value="EGF_Ca-bd_CS"/>
</dbReference>
<keyword evidence="8" id="KW-0106">Calcium</keyword>
<feature type="transmembrane region" description="Helical" evidence="18">
    <location>
        <begin position="849"/>
        <end position="875"/>
    </location>
</feature>
<keyword evidence="11 14" id="KW-1015">Disulfide bond</keyword>
<keyword evidence="3 14" id="KW-0245">EGF-like domain</keyword>
<dbReference type="CDD" id="cd00054">
    <property type="entry name" value="EGF_CA"/>
    <property type="match status" value="1"/>
</dbReference>
<dbReference type="AlphaFoldDB" id="A0A3M6TMG9"/>
<evidence type="ECO:0000256" key="8">
    <source>
        <dbReference type="ARBA" id="ARBA00022837"/>
    </source>
</evidence>
<evidence type="ECO:0000256" key="16">
    <source>
        <dbReference type="PROSITE-ProRule" id="PRU00461"/>
    </source>
</evidence>
<dbReference type="GO" id="GO:0043235">
    <property type="term" value="C:receptor complex"/>
    <property type="evidence" value="ECO:0007669"/>
    <property type="project" value="TreeGrafter"/>
</dbReference>
<dbReference type="InterPro" id="IPR051221">
    <property type="entry name" value="LDLR-related"/>
</dbReference>
<feature type="disulfide bond" evidence="15">
    <location>
        <begin position="207"/>
        <end position="225"/>
    </location>
</feature>
<feature type="domain" description="EGF-like" evidence="19">
    <location>
        <begin position="404"/>
        <end position="443"/>
    </location>
</feature>
<feature type="disulfide bond" evidence="15">
    <location>
        <begin position="159"/>
        <end position="171"/>
    </location>
</feature>
<feature type="repeat" description="LDL-receptor class B" evidence="16">
    <location>
        <begin position="491"/>
        <end position="538"/>
    </location>
</feature>
<evidence type="ECO:0000256" key="5">
    <source>
        <dbReference type="ARBA" id="ARBA00022692"/>
    </source>
</evidence>
<keyword evidence="4" id="KW-0254">Endocytosis</keyword>
<feature type="disulfide bond" evidence="14">
    <location>
        <begin position="408"/>
        <end position="418"/>
    </location>
</feature>
<dbReference type="PROSITE" id="PS51120">
    <property type="entry name" value="LDLRB"/>
    <property type="match status" value="4"/>
</dbReference>
<feature type="disulfide bond" evidence="15">
    <location>
        <begin position="115"/>
        <end position="127"/>
    </location>
</feature>
<evidence type="ECO:0000256" key="3">
    <source>
        <dbReference type="ARBA" id="ARBA00022536"/>
    </source>
</evidence>